<feature type="compositionally biased region" description="Basic and acidic residues" evidence="1">
    <location>
        <begin position="8"/>
        <end position="18"/>
    </location>
</feature>
<organism evidence="3 4">
    <name type="scientific">Ramalina farinacea</name>
    <dbReference type="NCBI Taxonomy" id="258253"/>
    <lineage>
        <taxon>Eukaryota</taxon>
        <taxon>Fungi</taxon>
        <taxon>Dikarya</taxon>
        <taxon>Ascomycota</taxon>
        <taxon>Pezizomycotina</taxon>
        <taxon>Lecanoromycetes</taxon>
        <taxon>OSLEUM clade</taxon>
        <taxon>Lecanoromycetidae</taxon>
        <taxon>Lecanorales</taxon>
        <taxon>Lecanorineae</taxon>
        <taxon>Ramalinaceae</taxon>
        <taxon>Ramalina</taxon>
    </lineage>
</organism>
<sequence>MSTTGPSLDKELAVEQDRTSTPASEPVSEKGSAVKPSSRLIRIRAYSLANVSPNHADILFLACCLISGFVDSSIYRAFGTFVSMQTGNTIFLGLGGATPHTTTKPYGWAKSLVSITSFCLGCTLFSHATKHLGSLRRSTLVASFLFQTLVIFTAAAVVQGGSVDGSLNTITDDISWWDMIPIALLSFQAAGQIVGSRALSLSEIPTVVVTSMLHDISTDPKFFAGLNKNVKRNRRVAAFLLILIGAIAGGFIGEGTKRMQIPLWIAGGLKLGIVIAWMLWPEAKASAV</sequence>
<keyword evidence="2" id="KW-0812">Transmembrane</keyword>
<name>A0AA43QGS3_9LECA</name>
<comment type="caution">
    <text evidence="3">The sequence shown here is derived from an EMBL/GenBank/DDBJ whole genome shotgun (WGS) entry which is preliminary data.</text>
</comment>
<reference evidence="3" key="1">
    <citation type="journal article" date="2023" name="Genome Biol. Evol.">
        <title>First Whole Genome Sequence and Flow Cytometry Genome Size Data for the Lichen-Forming Fungus Ramalina farinacea (Ascomycota).</title>
        <authorList>
            <person name="Llewellyn T."/>
            <person name="Mian S."/>
            <person name="Hill R."/>
            <person name="Leitch I.J."/>
            <person name="Gaya E."/>
        </authorList>
    </citation>
    <scope>NUCLEOTIDE SEQUENCE</scope>
    <source>
        <strain evidence="3">LIQ254RAFAR</strain>
    </source>
</reference>
<accession>A0AA43QGS3</accession>
<feature type="transmembrane region" description="Helical" evidence="2">
    <location>
        <begin position="140"/>
        <end position="162"/>
    </location>
</feature>
<gene>
    <name evidence="3" type="ORF">OHK93_000516</name>
</gene>
<dbReference type="PANTHER" id="PTHR37488:SF7">
    <property type="entry name" value="DUF1275 DOMAIN PROTEIN"/>
    <property type="match status" value="1"/>
</dbReference>
<feature type="transmembrane region" description="Helical" evidence="2">
    <location>
        <begin position="174"/>
        <end position="194"/>
    </location>
</feature>
<keyword evidence="2" id="KW-0472">Membrane</keyword>
<dbReference type="Proteomes" id="UP001161017">
    <property type="component" value="Unassembled WGS sequence"/>
</dbReference>
<dbReference type="PANTHER" id="PTHR37488">
    <property type="entry name" value="DUF1275 DOMAIN-CONTAINING PROTEIN"/>
    <property type="match status" value="1"/>
</dbReference>
<dbReference type="EMBL" id="JAPUFD010000001">
    <property type="protein sequence ID" value="MDI1485379.1"/>
    <property type="molecule type" value="Genomic_DNA"/>
</dbReference>
<evidence type="ECO:0008006" key="5">
    <source>
        <dbReference type="Google" id="ProtNLM"/>
    </source>
</evidence>
<feature type="transmembrane region" description="Helical" evidence="2">
    <location>
        <begin position="259"/>
        <end position="280"/>
    </location>
</feature>
<dbReference type="AlphaFoldDB" id="A0AA43QGS3"/>
<feature type="region of interest" description="Disordered" evidence="1">
    <location>
        <begin position="1"/>
        <end position="33"/>
    </location>
</feature>
<evidence type="ECO:0000256" key="2">
    <source>
        <dbReference type="SAM" id="Phobius"/>
    </source>
</evidence>
<proteinExistence type="predicted"/>
<dbReference type="InterPro" id="IPR010699">
    <property type="entry name" value="DUF1275"/>
</dbReference>
<keyword evidence="2" id="KW-1133">Transmembrane helix</keyword>
<evidence type="ECO:0000256" key="1">
    <source>
        <dbReference type="SAM" id="MobiDB-lite"/>
    </source>
</evidence>
<feature type="transmembrane region" description="Helical" evidence="2">
    <location>
        <begin position="58"/>
        <end position="78"/>
    </location>
</feature>
<keyword evidence="4" id="KW-1185">Reference proteome</keyword>
<evidence type="ECO:0000313" key="3">
    <source>
        <dbReference type="EMBL" id="MDI1485379.1"/>
    </source>
</evidence>
<dbReference type="Pfam" id="PF06912">
    <property type="entry name" value="DUF1275"/>
    <property type="match status" value="1"/>
</dbReference>
<evidence type="ECO:0000313" key="4">
    <source>
        <dbReference type="Proteomes" id="UP001161017"/>
    </source>
</evidence>
<protein>
    <recommendedName>
        <fullName evidence="5">DUF1275 domain protein</fullName>
    </recommendedName>
</protein>
<feature type="transmembrane region" description="Helical" evidence="2">
    <location>
        <begin position="236"/>
        <end position="253"/>
    </location>
</feature>